<comment type="caution">
    <text evidence="1">The sequence shown here is derived from an EMBL/GenBank/DDBJ whole genome shotgun (WGS) entry which is preliminary data.</text>
</comment>
<evidence type="ECO:0000313" key="1">
    <source>
        <dbReference type="EMBL" id="GAG24193.1"/>
    </source>
</evidence>
<protein>
    <submittedName>
        <fullName evidence="1">Uncharacterized protein</fullName>
    </submittedName>
</protein>
<sequence>ERGLRNLDDGEKRKLAKVLQMEIAEIFDNEE</sequence>
<dbReference type="EMBL" id="BARS01033282">
    <property type="protein sequence ID" value="GAG24193.1"/>
    <property type="molecule type" value="Genomic_DNA"/>
</dbReference>
<organism evidence="1">
    <name type="scientific">marine sediment metagenome</name>
    <dbReference type="NCBI Taxonomy" id="412755"/>
    <lineage>
        <taxon>unclassified sequences</taxon>
        <taxon>metagenomes</taxon>
        <taxon>ecological metagenomes</taxon>
    </lineage>
</organism>
<dbReference type="AlphaFoldDB" id="X0WI56"/>
<reference evidence="1" key="1">
    <citation type="journal article" date="2014" name="Front. Microbiol.">
        <title>High frequency of phylogenetically diverse reductive dehalogenase-homologous genes in deep subseafloor sedimentary metagenomes.</title>
        <authorList>
            <person name="Kawai M."/>
            <person name="Futagami T."/>
            <person name="Toyoda A."/>
            <person name="Takaki Y."/>
            <person name="Nishi S."/>
            <person name="Hori S."/>
            <person name="Arai W."/>
            <person name="Tsubouchi T."/>
            <person name="Morono Y."/>
            <person name="Uchiyama I."/>
            <person name="Ito T."/>
            <person name="Fujiyama A."/>
            <person name="Inagaki F."/>
            <person name="Takami H."/>
        </authorList>
    </citation>
    <scope>NUCLEOTIDE SEQUENCE</scope>
    <source>
        <strain evidence="1">Expedition CK06-06</strain>
    </source>
</reference>
<feature type="non-terminal residue" evidence="1">
    <location>
        <position position="1"/>
    </location>
</feature>
<accession>X0WI56</accession>
<name>X0WI56_9ZZZZ</name>
<proteinExistence type="predicted"/>
<gene>
    <name evidence="1" type="ORF">S01H1_51570</name>
</gene>